<keyword evidence="3" id="KW-1185">Reference proteome</keyword>
<dbReference type="Proteomes" id="UP000186040">
    <property type="component" value="Unassembled WGS sequence"/>
</dbReference>
<dbReference type="EMBL" id="MKQR01000026">
    <property type="protein sequence ID" value="OLR90720.1"/>
    <property type="molecule type" value="Genomic_DNA"/>
</dbReference>
<dbReference type="STRING" id="1193682.BJP25_29440"/>
<dbReference type="OrthoDB" id="3700158at2"/>
<evidence type="ECO:0000256" key="1">
    <source>
        <dbReference type="SAM" id="MobiDB-lite"/>
    </source>
</evidence>
<protein>
    <submittedName>
        <fullName evidence="2">Uncharacterized protein</fullName>
    </submittedName>
</protein>
<name>A0A1Q9LFC8_9PSEU</name>
<feature type="region of interest" description="Disordered" evidence="1">
    <location>
        <begin position="123"/>
        <end position="143"/>
    </location>
</feature>
<organism evidence="2 3">
    <name type="scientific">Actinokineospora bangkokensis</name>
    <dbReference type="NCBI Taxonomy" id="1193682"/>
    <lineage>
        <taxon>Bacteria</taxon>
        <taxon>Bacillati</taxon>
        <taxon>Actinomycetota</taxon>
        <taxon>Actinomycetes</taxon>
        <taxon>Pseudonocardiales</taxon>
        <taxon>Pseudonocardiaceae</taxon>
        <taxon>Actinokineospora</taxon>
    </lineage>
</organism>
<evidence type="ECO:0000313" key="3">
    <source>
        <dbReference type="Proteomes" id="UP000186040"/>
    </source>
</evidence>
<sequence length="143" mass="15404">MAQDDWKTLRIRAAEAELDLALATLDTTIAEADARVAALPETTVTDRDIEQIAAHHRAPGATPAERALQARIDAGELSWRDILSGRSAAEPGVREALEAGVPQLRQAYTLLQEGHPLTEVIAAGIPPEDDNPDDFGGPILRKR</sequence>
<dbReference type="RefSeq" id="WP_075977389.1">
    <property type="nucleotide sequence ID" value="NZ_MKQR01000026.1"/>
</dbReference>
<gene>
    <name evidence="2" type="ORF">BJP25_29440</name>
</gene>
<proteinExistence type="predicted"/>
<dbReference type="AlphaFoldDB" id="A0A1Q9LFC8"/>
<evidence type="ECO:0000313" key="2">
    <source>
        <dbReference type="EMBL" id="OLR90720.1"/>
    </source>
</evidence>
<reference evidence="2 3" key="1">
    <citation type="submission" date="2016-10" db="EMBL/GenBank/DDBJ databases">
        <title>The Draft Genome Sequence of Actinokineospora bangkokensis 44EHWT reveals the biosynthetic pathway of antifungal compounds Thailandins with unusual extender unit butylmalonyl-CoA.</title>
        <authorList>
            <person name="Greule A."/>
            <person name="Intra B."/>
            <person name="Flemming S."/>
            <person name="Rommel M.G."/>
            <person name="Panbangred W."/>
            <person name="Bechthold A."/>
        </authorList>
    </citation>
    <scope>NUCLEOTIDE SEQUENCE [LARGE SCALE GENOMIC DNA]</scope>
    <source>
        <strain evidence="2 3">44EHW</strain>
    </source>
</reference>
<accession>A0A1Q9LFC8</accession>
<comment type="caution">
    <text evidence="2">The sequence shown here is derived from an EMBL/GenBank/DDBJ whole genome shotgun (WGS) entry which is preliminary data.</text>
</comment>